<sequence>MIVSSLPSCPSIVVLYGILTPCLHSLADSGTIEGLNPSSLRSSRVRSIQPQSAAC</sequence>
<proteinExistence type="predicted"/>
<accession>A0A0E9XGD4</accession>
<protein>
    <submittedName>
        <fullName evidence="1">Uncharacterized protein</fullName>
    </submittedName>
</protein>
<dbReference type="AlphaFoldDB" id="A0A0E9XGD4"/>
<name>A0A0E9XGD4_ANGAN</name>
<reference evidence="1" key="1">
    <citation type="submission" date="2014-11" db="EMBL/GenBank/DDBJ databases">
        <authorList>
            <person name="Amaro Gonzalez C."/>
        </authorList>
    </citation>
    <scope>NUCLEOTIDE SEQUENCE</scope>
</reference>
<dbReference type="EMBL" id="GBXM01007066">
    <property type="protein sequence ID" value="JAI01512.1"/>
    <property type="molecule type" value="Transcribed_RNA"/>
</dbReference>
<organism evidence="1">
    <name type="scientific">Anguilla anguilla</name>
    <name type="common">European freshwater eel</name>
    <name type="synonym">Muraena anguilla</name>
    <dbReference type="NCBI Taxonomy" id="7936"/>
    <lineage>
        <taxon>Eukaryota</taxon>
        <taxon>Metazoa</taxon>
        <taxon>Chordata</taxon>
        <taxon>Craniata</taxon>
        <taxon>Vertebrata</taxon>
        <taxon>Euteleostomi</taxon>
        <taxon>Actinopterygii</taxon>
        <taxon>Neopterygii</taxon>
        <taxon>Teleostei</taxon>
        <taxon>Anguilliformes</taxon>
        <taxon>Anguillidae</taxon>
        <taxon>Anguilla</taxon>
    </lineage>
</organism>
<evidence type="ECO:0000313" key="1">
    <source>
        <dbReference type="EMBL" id="JAI01512.1"/>
    </source>
</evidence>
<reference evidence="1" key="2">
    <citation type="journal article" date="2015" name="Fish Shellfish Immunol.">
        <title>Early steps in the European eel (Anguilla anguilla)-Vibrio vulnificus interaction in the gills: Role of the RtxA13 toxin.</title>
        <authorList>
            <person name="Callol A."/>
            <person name="Pajuelo D."/>
            <person name="Ebbesson L."/>
            <person name="Teles M."/>
            <person name="MacKenzie S."/>
            <person name="Amaro C."/>
        </authorList>
    </citation>
    <scope>NUCLEOTIDE SEQUENCE</scope>
</reference>